<sequence length="390" mass="45320">MKKHVLLMIMVLMSLNVVAQEMEEFDRMSAFPVTNVVSGTKKKCMYINGMEPYSSMDMMGIKSGDLLVAYDDTIATIYRAGGIKLRLKDIQCVQVEKGRYLTELEVMDWGKTKYGHVAHMTWDDNPFIYSKTQVYSDPEVSLYDYATFDFEFTENNTIQQKEIAGIIEKKLIGKNLKRDKENPDILIFINYFSDKRENYTPPTQEIVTRYKYGYEIGSGWGTRQYVESQTRGGYTDIFYLIKFTITMLDAEKVRNGSKVTPVIWNADFELPDFNTIPPLNWFCNAVSEFMFCQFPIVHQYNQTIKKRKYLQAIGVLFERKKPKRFYHVLKGSPAEKAGIEAGDEFVKYLGKADYDDDLTATFDMLIKRKNGKEETIHFDNVKSYEVLDIQ</sequence>
<dbReference type="InterPro" id="IPR025411">
    <property type="entry name" value="DUF4136"/>
</dbReference>
<feature type="domain" description="DUF4136" evidence="2">
    <location>
        <begin position="136"/>
        <end position="251"/>
    </location>
</feature>
<keyword evidence="1" id="KW-0732">Signal</keyword>
<dbReference type="RefSeq" id="WP_118226266.1">
    <property type="nucleotide sequence ID" value="NZ_JAQECU010000001.1"/>
</dbReference>
<gene>
    <name evidence="3" type="ORF">DW701_03010</name>
</gene>
<accession>A0A414MIW5</accession>
<dbReference type="Pfam" id="PF13590">
    <property type="entry name" value="DUF4136"/>
    <property type="match status" value="1"/>
</dbReference>
<dbReference type="AlphaFoldDB" id="A0A414MIW5"/>
<evidence type="ECO:0000256" key="1">
    <source>
        <dbReference type="SAM" id="SignalP"/>
    </source>
</evidence>
<dbReference type="Gene3D" id="3.30.160.670">
    <property type="match status" value="1"/>
</dbReference>
<dbReference type="EMBL" id="QSLA01000002">
    <property type="protein sequence ID" value="RHF11768.1"/>
    <property type="molecule type" value="Genomic_DNA"/>
</dbReference>
<feature type="chain" id="PRO_5019407931" evidence="1">
    <location>
        <begin position="20"/>
        <end position="390"/>
    </location>
</feature>
<name>A0A414MIW5_9BACE</name>
<dbReference type="SUPFAM" id="SSF50156">
    <property type="entry name" value="PDZ domain-like"/>
    <property type="match status" value="1"/>
</dbReference>
<feature type="signal peptide" evidence="1">
    <location>
        <begin position="1"/>
        <end position="19"/>
    </location>
</feature>
<protein>
    <submittedName>
        <fullName evidence="3">DUF4136 domain-containing protein</fullName>
    </submittedName>
</protein>
<proteinExistence type="predicted"/>
<dbReference type="InterPro" id="IPR036034">
    <property type="entry name" value="PDZ_sf"/>
</dbReference>
<reference evidence="3 4" key="1">
    <citation type="submission" date="2018-08" db="EMBL/GenBank/DDBJ databases">
        <title>A genome reference for cultivated species of the human gut microbiota.</title>
        <authorList>
            <person name="Zou Y."/>
            <person name="Xue W."/>
            <person name="Luo G."/>
        </authorList>
    </citation>
    <scope>NUCLEOTIDE SEQUENCE [LARGE SCALE GENOMIC DNA]</scope>
    <source>
        <strain evidence="3 4">AM26-26AC</strain>
    </source>
</reference>
<organism evidence="3 4">
    <name type="scientific">Bacteroides eggerthii</name>
    <dbReference type="NCBI Taxonomy" id="28111"/>
    <lineage>
        <taxon>Bacteria</taxon>
        <taxon>Pseudomonadati</taxon>
        <taxon>Bacteroidota</taxon>
        <taxon>Bacteroidia</taxon>
        <taxon>Bacteroidales</taxon>
        <taxon>Bacteroidaceae</taxon>
        <taxon>Bacteroides</taxon>
    </lineage>
</organism>
<dbReference type="Proteomes" id="UP000283538">
    <property type="component" value="Unassembled WGS sequence"/>
</dbReference>
<evidence type="ECO:0000313" key="3">
    <source>
        <dbReference type="EMBL" id="RHF11768.1"/>
    </source>
</evidence>
<comment type="caution">
    <text evidence="3">The sequence shown here is derived from an EMBL/GenBank/DDBJ whole genome shotgun (WGS) entry which is preliminary data.</text>
</comment>
<evidence type="ECO:0000259" key="2">
    <source>
        <dbReference type="Pfam" id="PF13590"/>
    </source>
</evidence>
<evidence type="ECO:0000313" key="4">
    <source>
        <dbReference type="Proteomes" id="UP000283538"/>
    </source>
</evidence>